<keyword evidence="6" id="KW-0663">Pyridoxal phosphate</keyword>
<evidence type="ECO:0000256" key="3">
    <source>
        <dbReference type="ARBA" id="ARBA00011738"/>
    </source>
</evidence>
<dbReference type="PANTHER" id="PTHR46383:SF1">
    <property type="entry name" value="ASPARTATE AMINOTRANSFERASE"/>
    <property type="match status" value="1"/>
</dbReference>
<feature type="domain" description="Aminotransferase class I/classII large" evidence="9">
    <location>
        <begin position="10"/>
        <end position="369"/>
    </location>
</feature>
<dbReference type="InterPro" id="IPR015424">
    <property type="entry name" value="PyrdxlP-dep_Trfase"/>
</dbReference>
<keyword evidence="4 8" id="KW-0032">Aminotransferase</keyword>
<dbReference type="EC" id="2.6.1.-" evidence="8"/>
<protein>
    <recommendedName>
        <fullName evidence="8">Aminotransferase</fullName>
        <ecNumber evidence="8">2.6.1.-</ecNumber>
    </recommendedName>
</protein>
<evidence type="ECO:0000256" key="7">
    <source>
        <dbReference type="ARBA" id="ARBA00049185"/>
    </source>
</evidence>
<evidence type="ECO:0000256" key="6">
    <source>
        <dbReference type="ARBA" id="ARBA00022898"/>
    </source>
</evidence>
<evidence type="ECO:0000313" key="10">
    <source>
        <dbReference type="EMBL" id="KAA5606796.1"/>
    </source>
</evidence>
<dbReference type="OrthoDB" id="9763453at2"/>
<reference evidence="10 11" key="1">
    <citation type="submission" date="2019-09" db="EMBL/GenBank/DDBJ databases">
        <title>Genome sequence of Roseospira marina, one of the more divergent members of the non-sulfur purple photosynthetic bacterial family, the Rhodospirillaceae.</title>
        <authorList>
            <person name="Meyer T."/>
            <person name="Kyndt J."/>
        </authorList>
    </citation>
    <scope>NUCLEOTIDE SEQUENCE [LARGE SCALE GENOMIC DNA]</scope>
    <source>
        <strain evidence="10 11">DSM 15113</strain>
    </source>
</reference>
<dbReference type="Gene3D" id="3.90.1150.10">
    <property type="entry name" value="Aspartate Aminotransferase, domain 1"/>
    <property type="match status" value="1"/>
</dbReference>
<dbReference type="Pfam" id="PF00155">
    <property type="entry name" value="Aminotran_1_2"/>
    <property type="match status" value="1"/>
</dbReference>
<comment type="caution">
    <text evidence="10">The sequence shown here is derived from an EMBL/GenBank/DDBJ whole genome shotgun (WGS) entry which is preliminary data.</text>
</comment>
<evidence type="ECO:0000256" key="2">
    <source>
        <dbReference type="ARBA" id="ARBA00007441"/>
    </source>
</evidence>
<comment type="cofactor">
    <cofactor evidence="1 8">
        <name>pyridoxal 5'-phosphate</name>
        <dbReference type="ChEBI" id="CHEBI:597326"/>
    </cofactor>
</comment>
<dbReference type="GO" id="GO:0030170">
    <property type="term" value="F:pyridoxal phosphate binding"/>
    <property type="evidence" value="ECO:0007669"/>
    <property type="project" value="InterPro"/>
</dbReference>
<dbReference type="AlphaFoldDB" id="A0A5M6IET7"/>
<dbReference type="PROSITE" id="PS00105">
    <property type="entry name" value="AA_TRANSFER_CLASS_1"/>
    <property type="match status" value="1"/>
</dbReference>
<keyword evidence="11" id="KW-1185">Reference proteome</keyword>
<dbReference type="InterPro" id="IPR050596">
    <property type="entry name" value="AspAT/PAT-like"/>
</dbReference>
<dbReference type="InterPro" id="IPR015421">
    <property type="entry name" value="PyrdxlP-dep_Trfase_major"/>
</dbReference>
<dbReference type="GO" id="GO:0006520">
    <property type="term" value="P:amino acid metabolic process"/>
    <property type="evidence" value="ECO:0007669"/>
    <property type="project" value="InterPro"/>
</dbReference>
<dbReference type="Proteomes" id="UP000324065">
    <property type="component" value="Unassembled WGS sequence"/>
</dbReference>
<evidence type="ECO:0000256" key="4">
    <source>
        <dbReference type="ARBA" id="ARBA00022576"/>
    </source>
</evidence>
<dbReference type="Gene3D" id="3.40.640.10">
    <property type="entry name" value="Type I PLP-dependent aspartate aminotransferase-like (Major domain)"/>
    <property type="match status" value="1"/>
</dbReference>
<dbReference type="CDD" id="cd00609">
    <property type="entry name" value="AAT_like"/>
    <property type="match status" value="1"/>
</dbReference>
<comment type="catalytic activity">
    <reaction evidence="7">
        <text>L-aspartate + 2-oxoglutarate = oxaloacetate + L-glutamate</text>
        <dbReference type="Rhea" id="RHEA:21824"/>
        <dbReference type="ChEBI" id="CHEBI:16452"/>
        <dbReference type="ChEBI" id="CHEBI:16810"/>
        <dbReference type="ChEBI" id="CHEBI:29985"/>
        <dbReference type="ChEBI" id="CHEBI:29991"/>
        <dbReference type="EC" id="2.6.1.1"/>
    </reaction>
</comment>
<comment type="similarity">
    <text evidence="2 8">Belongs to the class-I pyridoxal-phosphate-dependent aminotransferase family.</text>
</comment>
<evidence type="ECO:0000259" key="9">
    <source>
        <dbReference type="Pfam" id="PF00155"/>
    </source>
</evidence>
<gene>
    <name evidence="10" type="ORF">F1188_04445</name>
</gene>
<proteinExistence type="inferred from homology"/>
<dbReference type="EMBL" id="VWPJ01000003">
    <property type="protein sequence ID" value="KAA5606796.1"/>
    <property type="molecule type" value="Genomic_DNA"/>
</dbReference>
<accession>A0A5M6IET7</accession>
<dbReference type="InterPro" id="IPR004838">
    <property type="entry name" value="NHTrfase_class1_PyrdxlP-BS"/>
</dbReference>
<dbReference type="FunFam" id="3.40.640.10:FF:000033">
    <property type="entry name" value="Aspartate aminotransferase"/>
    <property type="match status" value="1"/>
</dbReference>
<dbReference type="SUPFAM" id="SSF53383">
    <property type="entry name" value="PLP-dependent transferases"/>
    <property type="match status" value="1"/>
</dbReference>
<comment type="subunit">
    <text evidence="3">Homodimer.</text>
</comment>
<keyword evidence="5 8" id="KW-0808">Transferase</keyword>
<name>A0A5M6IET7_9PROT</name>
<sequence length="382" mass="40750">MRQMVARGESVINLGEGELDFETPDHAKAAGIAAIERGDTRYTAVGGTERLRGAIVAKFQRENGLTFGLEQVLAGVGGKQILFNALLATVGVGDEVIVPAPYWVSYPDMVHLAEGTPVILPATEDTGFKLTPDALASALTERTRWIILNSPNNPTGAVYSAEELAALLAVIAPWPKVMIMADDIYEHMVFAGTFATPAAVRPDLADRILTVNGVSKAYSMTGWRIGYAAGPRWLIDAMRVIQSQSTSNPAAMSQEAARVALTGSLDFLEERLTILRRRRDHVLTALNVCPGLRCPVPDGAFYVYVNCAGLMGGTTPDGHTLETDTDLAAYLAREAKVGVVPGSAFGLGPYLRIAYAVDDALLDEACTRITAACTRIARADAA</sequence>
<organism evidence="10 11">
    <name type="scientific">Roseospira marina</name>
    <dbReference type="NCBI Taxonomy" id="140057"/>
    <lineage>
        <taxon>Bacteria</taxon>
        <taxon>Pseudomonadati</taxon>
        <taxon>Pseudomonadota</taxon>
        <taxon>Alphaproteobacteria</taxon>
        <taxon>Rhodospirillales</taxon>
        <taxon>Rhodospirillaceae</taxon>
        <taxon>Roseospira</taxon>
    </lineage>
</organism>
<dbReference type="GO" id="GO:0004069">
    <property type="term" value="F:L-aspartate:2-oxoglutarate aminotransferase activity"/>
    <property type="evidence" value="ECO:0007669"/>
    <property type="project" value="UniProtKB-EC"/>
</dbReference>
<evidence type="ECO:0000256" key="5">
    <source>
        <dbReference type="ARBA" id="ARBA00022679"/>
    </source>
</evidence>
<evidence type="ECO:0000256" key="1">
    <source>
        <dbReference type="ARBA" id="ARBA00001933"/>
    </source>
</evidence>
<evidence type="ECO:0000313" key="11">
    <source>
        <dbReference type="Proteomes" id="UP000324065"/>
    </source>
</evidence>
<evidence type="ECO:0000256" key="8">
    <source>
        <dbReference type="RuleBase" id="RU000481"/>
    </source>
</evidence>
<dbReference type="InterPro" id="IPR004839">
    <property type="entry name" value="Aminotransferase_I/II_large"/>
</dbReference>
<dbReference type="InterPro" id="IPR015422">
    <property type="entry name" value="PyrdxlP-dep_Trfase_small"/>
</dbReference>
<dbReference type="PANTHER" id="PTHR46383">
    <property type="entry name" value="ASPARTATE AMINOTRANSFERASE"/>
    <property type="match status" value="1"/>
</dbReference>